<dbReference type="GO" id="GO:0046872">
    <property type="term" value="F:metal ion binding"/>
    <property type="evidence" value="ECO:0007669"/>
    <property type="project" value="UniProtKB-KW"/>
</dbReference>
<dbReference type="GO" id="GO:0016491">
    <property type="term" value="F:oxidoreductase activity"/>
    <property type="evidence" value="ECO:0007669"/>
    <property type="project" value="UniProtKB-KW"/>
</dbReference>
<reference evidence="7 8" key="1">
    <citation type="submission" date="2006-10" db="EMBL/GenBank/DDBJ databases">
        <title>Complete sequence of Syntrophobacter fumaroxidans MPOB.</title>
        <authorList>
            <consortium name="US DOE Joint Genome Institute"/>
            <person name="Copeland A."/>
            <person name="Lucas S."/>
            <person name="Lapidus A."/>
            <person name="Barry K."/>
            <person name="Detter J.C."/>
            <person name="Glavina del Rio T."/>
            <person name="Hammon N."/>
            <person name="Israni S."/>
            <person name="Pitluck S."/>
            <person name="Goltsman E.G."/>
            <person name="Martinez M."/>
            <person name="Schmutz J."/>
            <person name="Larimer F."/>
            <person name="Land M."/>
            <person name="Hauser L."/>
            <person name="Kyrpides N."/>
            <person name="Kim E."/>
            <person name="Boone D.R."/>
            <person name="Brockman F."/>
            <person name="Culley D."/>
            <person name="Ferry J."/>
            <person name="Gunsalus R."/>
            <person name="McInerney M.J."/>
            <person name="Morrison M."/>
            <person name="Plugge C."/>
            <person name="Rohlin L."/>
            <person name="Scholten J."/>
            <person name="Sieber J."/>
            <person name="Stams A.J.M."/>
            <person name="Worm P."/>
            <person name="Henstra A.M."/>
            <person name="Richardson P."/>
        </authorList>
    </citation>
    <scope>NUCLEOTIDE SEQUENCE [LARGE SCALE GENOMIC DNA]</scope>
    <source>
        <strain evidence="8">DSM 10017 / MPOB</strain>
    </source>
</reference>
<dbReference type="SUPFAM" id="SSF142984">
    <property type="entry name" value="Nqo1 middle domain-like"/>
    <property type="match status" value="1"/>
</dbReference>
<dbReference type="RefSeq" id="WP_011698810.1">
    <property type="nucleotide sequence ID" value="NC_008554.1"/>
</dbReference>
<dbReference type="PANTHER" id="PTHR43578:SF3">
    <property type="entry name" value="NADH-QUINONE OXIDOREDUCTASE SUBUNIT F"/>
    <property type="match status" value="1"/>
</dbReference>
<dbReference type="FunFam" id="3.40.50.11540:FF:000001">
    <property type="entry name" value="NADH dehydrogenase [ubiquinone] flavoprotein 1, mitochondrial"/>
    <property type="match status" value="1"/>
</dbReference>
<dbReference type="GO" id="GO:0010181">
    <property type="term" value="F:FMN binding"/>
    <property type="evidence" value="ECO:0007669"/>
    <property type="project" value="InterPro"/>
</dbReference>
<keyword evidence="5" id="KW-0411">Iron-sulfur</keyword>
<dbReference type="eggNOG" id="COG1894">
    <property type="taxonomic scope" value="Bacteria"/>
</dbReference>
<dbReference type="PANTHER" id="PTHR43578">
    <property type="entry name" value="NADH-QUINONE OXIDOREDUCTASE SUBUNIT F"/>
    <property type="match status" value="1"/>
</dbReference>
<dbReference type="Gene3D" id="3.40.50.11540">
    <property type="entry name" value="NADH-ubiquinone oxidoreductase 51kDa subunit"/>
    <property type="match status" value="1"/>
</dbReference>
<dbReference type="SUPFAM" id="SSF140490">
    <property type="entry name" value="Nqo1C-terminal domain-like"/>
    <property type="match status" value="1"/>
</dbReference>
<dbReference type="KEGG" id="sfu:Sfum_1955"/>
<dbReference type="OrthoDB" id="9805533at2"/>
<dbReference type="EMBL" id="CP000478">
    <property type="protein sequence ID" value="ABK17640.1"/>
    <property type="molecule type" value="Genomic_DNA"/>
</dbReference>
<evidence type="ECO:0000259" key="6">
    <source>
        <dbReference type="SMART" id="SM00928"/>
    </source>
</evidence>
<evidence type="ECO:0000256" key="5">
    <source>
        <dbReference type="ARBA" id="ARBA00023014"/>
    </source>
</evidence>
<dbReference type="Pfam" id="PF10589">
    <property type="entry name" value="NADH_4Fe-4S"/>
    <property type="match status" value="1"/>
</dbReference>
<comment type="similarity">
    <text evidence="1">Belongs to the complex I 51 kDa subunit family.</text>
</comment>
<keyword evidence="7" id="KW-0560">Oxidoreductase</keyword>
<evidence type="ECO:0000256" key="1">
    <source>
        <dbReference type="ARBA" id="ARBA00007523"/>
    </source>
</evidence>
<organism evidence="7 8">
    <name type="scientific">Syntrophobacter fumaroxidans (strain DSM 10017 / MPOB)</name>
    <dbReference type="NCBI Taxonomy" id="335543"/>
    <lineage>
        <taxon>Bacteria</taxon>
        <taxon>Pseudomonadati</taxon>
        <taxon>Thermodesulfobacteriota</taxon>
        <taxon>Syntrophobacteria</taxon>
        <taxon>Syntrophobacterales</taxon>
        <taxon>Syntrophobacteraceae</taxon>
        <taxon>Syntrophobacter</taxon>
    </lineage>
</organism>
<gene>
    <name evidence="7" type="ordered locus">Sfum_1955</name>
</gene>
<sequence>MYPQVLFRNRKPDRIVTLDEYRAGGGYRALGDVLRKRSAGEVCRVVDEAGLRGRGGAGFPASKKWESVPADGAYPRYLVANSDEMEPGTFKDRVLIHADPHTIIEGMILAGYAIGASKAFLFVRPSYESSAAIMERELRIAREAGYLGRNILGTDYSLDIVVHRSGGRYICGEASALLNAVMGKRPNPQRPPPYPTVKGLWERPTVVNNVETLANVPHILRNGPEWFRGLSRSKTPGTKLFCISGKVSRPGCVELPMGTRLNEIIEEHAGGMAPGSEFKACLPGGASTYFLTRDNLHAGMDFDGMAAVKNRLGTGAVIVFDRKTCLVGATLNLMRFFARESCGWCTPCREGLPYMRDLLERIEEGEGREEYIPMLRLMSRQVWNSYCALAPGAASPVESLLDHFADEVHEHISQKRCPFKD</sequence>
<protein>
    <submittedName>
        <fullName evidence="7">NADH dehydrogenase (Quinone)</fullName>
        <ecNumber evidence="7">1.6.5.11</ecNumber>
    </submittedName>
</protein>
<keyword evidence="2" id="KW-0004">4Fe-4S</keyword>
<dbReference type="InterPro" id="IPR019575">
    <property type="entry name" value="Nuop51_4Fe4S-bd"/>
</dbReference>
<dbReference type="HOGENOM" id="CLU_014881_1_2_7"/>
<evidence type="ECO:0000313" key="7">
    <source>
        <dbReference type="EMBL" id="ABK17640.1"/>
    </source>
</evidence>
<dbReference type="InterPro" id="IPR037207">
    <property type="entry name" value="Nuop51_4Fe4S-bd_sf"/>
</dbReference>
<evidence type="ECO:0000256" key="2">
    <source>
        <dbReference type="ARBA" id="ARBA00022485"/>
    </source>
</evidence>
<dbReference type="PROSITE" id="PS00645">
    <property type="entry name" value="COMPLEX1_51K_2"/>
    <property type="match status" value="1"/>
</dbReference>
<dbReference type="AlphaFoldDB" id="A0LJN8"/>
<dbReference type="Gene3D" id="1.20.1440.230">
    <property type="entry name" value="NADH-ubiquinone oxidoreductase 51kDa subunit, iron-sulphur binding domain"/>
    <property type="match status" value="1"/>
</dbReference>
<proteinExistence type="inferred from homology"/>
<dbReference type="InterPro" id="IPR037225">
    <property type="entry name" value="Nuo51_FMN-bd_sf"/>
</dbReference>
<dbReference type="Gene3D" id="3.10.20.600">
    <property type="match status" value="1"/>
</dbReference>
<dbReference type="Proteomes" id="UP000001784">
    <property type="component" value="Chromosome"/>
</dbReference>
<dbReference type="EC" id="1.6.5.11" evidence="7"/>
<dbReference type="SUPFAM" id="SSF142019">
    <property type="entry name" value="Nqo1 FMN-binding domain-like"/>
    <property type="match status" value="1"/>
</dbReference>
<dbReference type="InterPro" id="IPR011538">
    <property type="entry name" value="Nuo51_FMN-bd"/>
</dbReference>
<keyword evidence="8" id="KW-1185">Reference proteome</keyword>
<name>A0LJN8_SYNFM</name>
<keyword evidence="3" id="KW-0479">Metal-binding</keyword>
<dbReference type="Pfam" id="PF10531">
    <property type="entry name" value="SLBB"/>
    <property type="match status" value="1"/>
</dbReference>
<dbReference type="FunFam" id="1.20.1440.230:FF:000001">
    <property type="entry name" value="Mitochondrial NADH dehydrogenase flavoprotein 1"/>
    <property type="match status" value="1"/>
</dbReference>
<evidence type="ECO:0000313" key="8">
    <source>
        <dbReference type="Proteomes" id="UP000001784"/>
    </source>
</evidence>
<accession>A0LJN8</accession>
<dbReference type="Pfam" id="PF01512">
    <property type="entry name" value="Complex1_51K"/>
    <property type="match status" value="1"/>
</dbReference>
<dbReference type="InterPro" id="IPR019554">
    <property type="entry name" value="Soluble_ligand-bd"/>
</dbReference>
<keyword evidence="4" id="KW-0408">Iron</keyword>
<dbReference type="STRING" id="335543.Sfum_1955"/>
<dbReference type="SMART" id="SM00928">
    <property type="entry name" value="NADH_4Fe-4S"/>
    <property type="match status" value="1"/>
</dbReference>
<evidence type="ECO:0000256" key="4">
    <source>
        <dbReference type="ARBA" id="ARBA00023004"/>
    </source>
</evidence>
<dbReference type="InParanoid" id="A0LJN8"/>
<dbReference type="GO" id="GO:0051539">
    <property type="term" value="F:4 iron, 4 sulfur cluster binding"/>
    <property type="evidence" value="ECO:0007669"/>
    <property type="project" value="UniProtKB-KW"/>
</dbReference>
<evidence type="ECO:0000256" key="3">
    <source>
        <dbReference type="ARBA" id="ARBA00022723"/>
    </source>
</evidence>
<feature type="domain" description="NADH-ubiquinone oxidoreductase 51kDa subunit iron-sulphur binding" evidence="6">
    <location>
        <begin position="327"/>
        <end position="372"/>
    </location>
</feature>
<dbReference type="FunCoup" id="A0LJN8">
    <property type="interactions" value="427"/>
</dbReference>
<dbReference type="GO" id="GO:0008137">
    <property type="term" value="F:NADH dehydrogenase (ubiquinone) activity"/>
    <property type="evidence" value="ECO:0007669"/>
    <property type="project" value="InterPro"/>
</dbReference>
<dbReference type="Gene3D" id="6.10.250.1450">
    <property type="match status" value="1"/>
</dbReference>
<dbReference type="InterPro" id="IPR001949">
    <property type="entry name" value="NADH-UbQ_OxRdtase_51kDa_CS"/>
</dbReference>